<dbReference type="Pfam" id="PF08022">
    <property type="entry name" value="FAD_binding_8"/>
    <property type="match status" value="1"/>
</dbReference>
<sequence length="522" mass="58449">MPPVEDDNVEPEPPDKGQWIPYESAKIPFLSGDSARRALKTRWTVFRPLHRPLLSGRTTVGEVLVVGLCVTLSTLLSTLDVVNHDLNASGTLAVLVLGFVYFLSARDSLLALLAGIPFERALIYHKLSALVSIVIGFAHGLIFYFWGRRPDRRFPDETRAPGGIGLSDTDAVTGWLLEFVMLFLLITAQAPIRRYLFELFYRLHVVFMVACVALAFVHPGTDVIFGLLLYVFDAGIRVMQRTTCRKDCYVERLPGQVIRLRFSKGNLKYRAGQYLFVMIPELSIWEWHPFSISSAPSEQHVSIHVRVLGDWTKTLANKAESWTNPIRTYVEGPYGDCSVDIDSDAYSCFLVVSGGIGITPMQSITNELLAQRQRGRRIDKIWFVWSVRDRDMMDAFYPNDPSSVASMREDPALPAVFSPDNLSEHCDSNNPIGGDPLYSEFFMTRVRDPSQYSPSHPCLRFGRPDWQQIFTRMRQLAADAGVKRVAVLVCGPGGLVGDVAANSASHSDAAVTFDFHAETFLF</sequence>
<evidence type="ECO:0000313" key="11">
    <source>
        <dbReference type="Proteomes" id="UP000290189"/>
    </source>
</evidence>
<dbReference type="Gene3D" id="3.40.50.80">
    <property type="entry name" value="Nucleotide-binding domain of ferredoxin-NADP reductase (FNR) module"/>
    <property type="match status" value="1"/>
</dbReference>
<dbReference type="CDD" id="cd06186">
    <property type="entry name" value="NOX_Duox_like_FAD_NADP"/>
    <property type="match status" value="1"/>
</dbReference>
<feature type="domain" description="FAD-binding FR-type" evidence="7">
    <location>
        <begin position="240"/>
        <end position="340"/>
    </location>
</feature>
<dbReference type="SUPFAM" id="SSF52343">
    <property type="entry name" value="Ferredoxin reductase-like, C-terminal NADP-linked domain"/>
    <property type="match status" value="1"/>
</dbReference>
<dbReference type="PANTHER" id="PTHR11972">
    <property type="entry name" value="NADPH OXIDASE"/>
    <property type="match status" value="1"/>
</dbReference>
<feature type="transmembrane region" description="Helical" evidence="6">
    <location>
        <begin position="60"/>
        <end position="79"/>
    </location>
</feature>
<dbReference type="SFLD" id="SFLDG01168">
    <property type="entry name" value="Ferric_reductase_subgroup_(FRE"/>
    <property type="match status" value="1"/>
</dbReference>
<dbReference type="InterPro" id="IPR013121">
    <property type="entry name" value="Fe_red_NAD-bd_6"/>
</dbReference>
<dbReference type="PANTHER" id="PTHR11972:SF55">
    <property type="entry name" value="FERRIC REDUCTASE"/>
    <property type="match status" value="1"/>
</dbReference>
<reference evidence="9 11" key="2">
    <citation type="submission" date="2018-03" db="EMBL/GenBank/DDBJ databases">
        <authorList>
            <person name="Fogelqvist J."/>
        </authorList>
    </citation>
    <scope>NUCLEOTIDE SEQUENCE [LARGE SCALE GENOMIC DNA]</scope>
</reference>
<dbReference type="InterPro" id="IPR039261">
    <property type="entry name" value="FNR_nucleotide-bd"/>
</dbReference>
<protein>
    <recommendedName>
        <fullName evidence="7">FAD-binding FR-type domain-containing protein</fullName>
    </recommendedName>
</protein>
<dbReference type="SFLD" id="SFLDS00052">
    <property type="entry name" value="Ferric_Reductase_Domain"/>
    <property type="match status" value="1"/>
</dbReference>
<dbReference type="AlphaFoldDB" id="A0A0G4IMQ2"/>
<dbReference type="STRING" id="37360.A0A0G4IMQ2"/>
<dbReference type="InterPro" id="IPR017927">
    <property type="entry name" value="FAD-bd_FR_type"/>
</dbReference>
<dbReference type="Pfam" id="PF01794">
    <property type="entry name" value="Ferric_reduct"/>
    <property type="match status" value="1"/>
</dbReference>
<evidence type="ECO:0000313" key="9">
    <source>
        <dbReference type="EMBL" id="SPQ94574.1"/>
    </source>
</evidence>
<dbReference type="EMBL" id="OVEO01000003">
    <property type="protein sequence ID" value="SPQ94574.1"/>
    <property type="molecule type" value="Genomic_DNA"/>
</dbReference>
<evidence type="ECO:0000259" key="7">
    <source>
        <dbReference type="PROSITE" id="PS51384"/>
    </source>
</evidence>
<name>A0A0G4IMQ2_PLABS</name>
<dbReference type="Pfam" id="PF08030">
    <property type="entry name" value="NAD_binding_6"/>
    <property type="match status" value="2"/>
</dbReference>
<keyword evidence="5 6" id="KW-0472">Membrane</keyword>
<keyword evidence="10" id="KW-1185">Reference proteome</keyword>
<keyword evidence="3 6" id="KW-1133">Transmembrane helix</keyword>
<evidence type="ECO:0000256" key="6">
    <source>
        <dbReference type="SAM" id="Phobius"/>
    </source>
</evidence>
<dbReference type="PROSITE" id="PS51384">
    <property type="entry name" value="FAD_FR"/>
    <property type="match status" value="1"/>
</dbReference>
<feature type="transmembrane region" description="Helical" evidence="6">
    <location>
        <begin position="172"/>
        <end position="192"/>
    </location>
</feature>
<evidence type="ECO:0000256" key="4">
    <source>
        <dbReference type="ARBA" id="ARBA00023002"/>
    </source>
</evidence>
<proteinExistence type="predicted"/>
<keyword evidence="9" id="KW-0496">Mitochondrion</keyword>
<dbReference type="Proteomes" id="UP000039324">
    <property type="component" value="Unassembled WGS sequence"/>
</dbReference>
<dbReference type="InterPro" id="IPR013112">
    <property type="entry name" value="FAD-bd_8"/>
</dbReference>
<evidence type="ECO:0000256" key="2">
    <source>
        <dbReference type="ARBA" id="ARBA00022692"/>
    </source>
</evidence>
<evidence type="ECO:0000313" key="10">
    <source>
        <dbReference type="Proteomes" id="UP000039324"/>
    </source>
</evidence>
<geneLocation type="mitochondrion" evidence="9"/>
<feature type="transmembrane region" description="Helical" evidence="6">
    <location>
        <begin position="127"/>
        <end position="146"/>
    </location>
</feature>
<dbReference type="Proteomes" id="UP000290189">
    <property type="component" value="Unassembled WGS sequence"/>
</dbReference>
<dbReference type="EMBL" id="CDSF01000068">
    <property type="protein sequence ID" value="CEO96515.1"/>
    <property type="molecule type" value="Genomic_DNA"/>
</dbReference>
<evidence type="ECO:0000256" key="5">
    <source>
        <dbReference type="ARBA" id="ARBA00023136"/>
    </source>
</evidence>
<dbReference type="PRINTS" id="PR00410">
    <property type="entry name" value="PHEHYDRXLASE"/>
</dbReference>
<dbReference type="GO" id="GO:0005886">
    <property type="term" value="C:plasma membrane"/>
    <property type="evidence" value="ECO:0007669"/>
    <property type="project" value="TreeGrafter"/>
</dbReference>
<dbReference type="SUPFAM" id="SSF63380">
    <property type="entry name" value="Riboflavin synthase domain-like"/>
    <property type="match status" value="1"/>
</dbReference>
<gene>
    <name evidence="8" type="ORF">PBRA_005124</name>
    <name evidence="9" type="ORF">PLBR_LOCUS1789</name>
</gene>
<dbReference type="InterPro" id="IPR050369">
    <property type="entry name" value="RBOH/FRE"/>
</dbReference>
<reference evidence="8 10" key="1">
    <citation type="submission" date="2015-02" db="EMBL/GenBank/DDBJ databases">
        <authorList>
            <person name="Chooi Y.-H."/>
        </authorList>
    </citation>
    <scope>NUCLEOTIDE SEQUENCE [LARGE SCALE GENOMIC DNA]</scope>
    <source>
        <strain evidence="8">E3</strain>
    </source>
</reference>
<organism evidence="8 10">
    <name type="scientific">Plasmodiophora brassicae</name>
    <name type="common">Clubroot disease agent</name>
    <dbReference type="NCBI Taxonomy" id="37360"/>
    <lineage>
        <taxon>Eukaryota</taxon>
        <taxon>Sar</taxon>
        <taxon>Rhizaria</taxon>
        <taxon>Endomyxa</taxon>
        <taxon>Phytomyxea</taxon>
        <taxon>Plasmodiophorida</taxon>
        <taxon>Plasmodiophoridae</taxon>
        <taxon>Plasmodiophora</taxon>
    </lineage>
</organism>
<keyword evidence="4" id="KW-0560">Oxidoreductase</keyword>
<evidence type="ECO:0000256" key="3">
    <source>
        <dbReference type="ARBA" id="ARBA00022989"/>
    </source>
</evidence>
<keyword evidence="2 6" id="KW-0812">Transmembrane</keyword>
<evidence type="ECO:0000313" key="8">
    <source>
        <dbReference type="EMBL" id="CEO96515.1"/>
    </source>
</evidence>
<feature type="transmembrane region" description="Helical" evidence="6">
    <location>
        <begin position="91"/>
        <end position="115"/>
    </location>
</feature>
<dbReference type="GO" id="GO:0016491">
    <property type="term" value="F:oxidoreductase activity"/>
    <property type="evidence" value="ECO:0007669"/>
    <property type="project" value="UniProtKB-KW"/>
</dbReference>
<dbReference type="OMA" id="HHECYYR"/>
<comment type="subcellular location">
    <subcellularLocation>
        <location evidence="1">Membrane</location>
        <topology evidence="1">Multi-pass membrane protein</topology>
    </subcellularLocation>
</comment>
<dbReference type="OrthoDB" id="1040979at2759"/>
<dbReference type="Gene3D" id="2.40.30.10">
    <property type="entry name" value="Translation factors"/>
    <property type="match status" value="1"/>
</dbReference>
<evidence type="ECO:0000256" key="1">
    <source>
        <dbReference type="ARBA" id="ARBA00004141"/>
    </source>
</evidence>
<dbReference type="InterPro" id="IPR013130">
    <property type="entry name" value="Fe3_Rdtase_TM_dom"/>
</dbReference>
<accession>A0A0G4IMQ2</accession>
<dbReference type="InterPro" id="IPR017938">
    <property type="entry name" value="Riboflavin_synthase-like_b-brl"/>
</dbReference>